<keyword evidence="2" id="KW-1133">Transmembrane helix</keyword>
<name>A0A2M8Q0R8_9CHLR</name>
<reference evidence="5 6" key="1">
    <citation type="submission" date="2017-11" db="EMBL/GenBank/DDBJ databases">
        <title>Evolution of Phototrophy in the Chloroflexi Phylum Driven by Horizontal Gene Transfer.</title>
        <authorList>
            <person name="Ward L.M."/>
            <person name="Hemp J."/>
            <person name="Shih P.M."/>
            <person name="Mcglynn S.E."/>
            <person name="Fischer W."/>
        </authorList>
    </citation>
    <scope>NUCLEOTIDE SEQUENCE [LARGE SCALE GENOMIC DNA]</scope>
    <source>
        <strain evidence="4">CP1_1M</strain>
        <strain evidence="3">JP3_13</strain>
    </source>
</reference>
<evidence type="ECO:0000313" key="6">
    <source>
        <dbReference type="Proteomes" id="UP000229681"/>
    </source>
</evidence>
<gene>
    <name evidence="3" type="ORF">CUN49_13865</name>
    <name evidence="4" type="ORF">CUN50_00255</name>
</gene>
<dbReference type="AlphaFoldDB" id="A0A2M8Q0R8"/>
<proteinExistence type="predicted"/>
<evidence type="ECO:0008006" key="7">
    <source>
        <dbReference type="Google" id="ProtNLM"/>
    </source>
</evidence>
<feature type="coiled-coil region" evidence="1">
    <location>
        <begin position="58"/>
        <end position="85"/>
    </location>
</feature>
<accession>A0A2M8Q0R8</accession>
<evidence type="ECO:0000256" key="1">
    <source>
        <dbReference type="SAM" id="Coils"/>
    </source>
</evidence>
<organism evidence="4 5">
    <name type="scientific">Candidatus Thermofonsia Clade 1 bacterium</name>
    <dbReference type="NCBI Taxonomy" id="2364210"/>
    <lineage>
        <taxon>Bacteria</taxon>
        <taxon>Bacillati</taxon>
        <taxon>Chloroflexota</taxon>
        <taxon>Candidatus Thermofontia</taxon>
        <taxon>Candidatus Thermofonsia Clade 1</taxon>
    </lineage>
</organism>
<protein>
    <recommendedName>
        <fullName evidence="7">Cell division protein FtsL</fullName>
    </recommendedName>
</protein>
<keyword evidence="2" id="KW-0812">Transmembrane</keyword>
<evidence type="ECO:0000313" key="4">
    <source>
        <dbReference type="EMBL" id="PJF43391.1"/>
    </source>
</evidence>
<keyword evidence="1" id="KW-0175">Coiled coil</keyword>
<evidence type="ECO:0000256" key="2">
    <source>
        <dbReference type="SAM" id="Phobius"/>
    </source>
</evidence>
<accession>A0A2M8PB72</accession>
<feature type="transmembrane region" description="Helical" evidence="2">
    <location>
        <begin position="26"/>
        <end position="46"/>
    </location>
</feature>
<dbReference type="Proteomes" id="UP000228947">
    <property type="component" value="Unassembled WGS sequence"/>
</dbReference>
<dbReference type="Proteomes" id="UP000229681">
    <property type="component" value="Unassembled WGS sequence"/>
</dbReference>
<evidence type="ECO:0000313" key="5">
    <source>
        <dbReference type="Proteomes" id="UP000228947"/>
    </source>
</evidence>
<comment type="caution">
    <text evidence="4">The sequence shown here is derived from an EMBL/GenBank/DDBJ whole genome shotgun (WGS) entry which is preliminary data.</text>
</comment>
<evidence type="ECO:0000313" key="3">
    <source>
        <dbReference type="EMBL" id="PJF34791.1"/>
    </source>
</evidence>
<keyword evidence="2" id="KW-0472">Membrane</keyword>
<dbReference type="EMBL" id="PGTM01000270">
    <property type="protein sequence ID" value="PJF34791.1"/>
    <property type="molecule type" value="Genomic_DNA"/>
</dbReference>
<dbReference type="EMBL" id="PGTL01000001">
    <property type="protein sequence ID" value="PJF43391.1"/>
    <property type="molecule type" value="Genomic_DNA"/>
</dbReference>
<sequence length="161" mass="18157">MSDRREPSTPIRQAVPQLPWRSPTQAVALIILIVIVAIFIGALYLAQATVTATTGSNLLELQRTREFLQRAISDMQARIAQQRNINNLRGRAQQLGFVPAAAQDLEYIVVEGYSPIRATPTPLLVPTPTLVYDETFEGWVRQQWDLLLRQFEQWMNGDSAP</sequence>